<feature type="compositionally biased region" description="Basic and acidic residues" evidence="2">
    <location>
        <begin position="549"/>
        <end position="559"/>
    </location>
</feature>
<protein>
    <submittedName>
        <fullName evidence="6">Elongator complex protein 1</fullName>
    </submittedName>
</protein>
<dbReference type="InterPro" id="IPR056167">
    <property type="entry name" value="A-sol_ELP1"/>
</dbReference>
<feature type="compositionally biased region" description="Low complexity" evidence="2">
    <location>
        <begin position="529"/>
        <end position="543"/>
    </location>
</feature>
<dbReference type="OMA" id="ERKWIEY"/>
<feature type="coiled-coil region" evidence="1">
    <location>
        <begin position="482"/>
        <end position="509"/>
    </location>
</feature>
<dbReference type="InterPro" id="IPR006849">
    <property type="entry name" value="Elp1"/>
</dbReference>
<comment type="caution">
    <text evidence="6">The sequence shown here is derived from an EMBL/GenBank/DDBJ whole genome shotgun (WGS) entry which is preliminary data.</text>
</comment>
<dbReference type="PANTHER" id="PTHR12747:SF0">
    <property type="entry name" value="ELONGATOR COMPLEX PROTEIN 1"/>
    <property type="match status" value="1"/>
</dbReference>
<reference evidence="6 7" key="1">
    <citation type="submission" date="2014-11" db="EMBL/GenBank/DDBJ databases">
        <title>Genetic blueprint of the zoonotic pathogen Toxocara canis.</title>
        <authorList>
            <person name="Zhu X.-Q."/>
            <person name="Korhonen P.K."/>
            <person name="Cai H."/>
            <person name="Young N.D."/>
            <person name="Nejsum P."/>
            <person name="von Samson-Himmelstjerna G."/>
            <person name="Boag P.R."/>
            <person name="Tan P."/>
            <person name="Li Q."/>
            <person name="Min J."/>
            <person name="Yang Y."/>
            <person name="Wang X."/>
            <person name="Fang X."/>
            <person name="Hall R.S."/>
            <person name="Hofmann A."/>
            <person name="Sternberg P.W."/>
            <person name="Jex A.R."/>
            <person name="Gasser R.B."/>
        </authorList>
    </citation>
    <scope>NUCLEOTIDE SEQUENCE [LARGE SCALE GENOMIC DNA]</scope>
    <source>
        <strain evidence="6">PN_DK_2014</strain>
    </source>
</reference>
<dbReference type="STRING" id="6265.A0A0B2V1W0"/>
<dbReference type="OrthoDB" id="5876317at2759"/>
<dbReference type="Pfam" id="PF23936">
    <property type="entry name" value="HB_ELP1"/>
    <property type="match status" value="1"/>
</dbReference>
<accession>A0A0B2V1W0</accession>
<feature type="domain" description="ELP1 alpha-solenoid" evidence="4">
    <location>
        <begin position="234"/>
        <end position="281"/>
    </location>
</feature>
<dbReference type="GO" id="GO:0000049">
    <property type="term" value="F:tRNA binding"/>
    <property type="evidence" value="ECO:0007669"/>
    <property type="project" value="TreeGrafter"/>
</dbReference>
<keyword evidence="7" id="KW-1185">Reference proteome</keyword>
<dbReference type="PANTHER" id="PTHR12747">
    <property type="entry name" value="ELONGATOR COMPLEX PROTEIN 1"/>
    <property type="match status" value="1"/>
</dbReference>
<sequence>MLLCKLKRMMDKLEYREVIEEMKRHRVDLNLIVDHNPSTFLSNLNTFIKVVNDAELLNQFVLSLNDEDTTVSRYSSSYKRPADYSACEYFLAANKVNTVCSRMRECLLALEECSLMVLYGVLLTAYLKSEPPGIAAALRDISSRAVKQEEHSKFERKWIEYVGMVMPRADLMRAALSLYDVPLALTAAQYSQQDPMEYLPALNQLQSYQPEAYQRYQIDMYLGQEEHSKFERKWIEYVGMVMPRADLMRAALSLYDVPLALTAAQYSQQDPMEYLPALNQLQSYQPEAYQRYQIDMYLGRYDKALENLVHMDDAIEEAITLINRYHLFAKAISLFRRTKHYSRICREFAVHLRRKRIYDEATLLFRKGGDNKMAMECAEAAFLWRQVVELARELKLSAEESALRLSTIARHFESTGNQAVVADIMLVLCSLNTRSYDSKVEQDCVRITQLYCLAGDWDRAVQCSNNQSEALHWIDELGEKRYRELSEQIRIWEKQINEHSQRLVVVRREKKAMILASTSREEEGDNAQSEVSSDTSSTASGYSRMSTASRREKRVERKKMTLTKGSQYEDAGLLNALKSIISAVDKQQDELKGLLRALVVVDRIDESHQLQSHFSALIAIIRQQIPNIWPRYIEAHTITGPIHEIYRDEDGVVRLPSEGANLMPKRIHISSEMIPPNLRTNIFWKMQMWDENHC</sequence>
<dbReference type="AlphaFoldDB" id="A0A0B2V1W0"/>
<organism evidence="6 7">
    <name type="scientific">Toxocara canis</name>
    <name type="common">Canine roundworm</name>
    <dbReference type="NCBI Taxonomy" id="6265"/>
    <lineage>
        <taxon>Eukaryota</taxon>
        <taxon>Metazoa</taxon>
        <taxon>Ecdysozoa</taxon>
        <taxon>Nematoda</taxon>
        <taxon>Chromadorea</taxon>
        <taxon>Rhabditida</taxon>
        <taxon>Spirurina</taxon>
        <taxon>Ascaridomorpha</taxon>
        <taxon>Ascaridoidea</taxon>
        <taxon>Toxocaridae</taxon>
        <taxon>Toxocara</taxon>
    </lineage>
</organism>
<dbReference type="InterPro" id="IPR056169">
    <property type="entry name" value="HB_ELP1"/>
</dbReference>
<dbReference type="Pfam" id="PF23925">
    <property type="entry name" value="A-sol_ELP1"/>
    <property type="match status" value="2"/>
</dbReference>
<dbReference type="Proteomes" id="UP000031036">
    <property type="component" value="Unassembled WGS sequence"/>
</dbReference>
<evidence type="ECO:0000256" key="2">
    <source>
        <dbReference type="SAM" id="MobiDB-lite"/>
    </source>
</evidence>
<evidence type="ECO:0000259" key="3">
    <source>
        <dbReference type="Pfam" id="PF23878"/>
    </source>
</evidence>
<dbReference type="EMBL" id="JPKZ01002298">
    <property type="protein sequence ID" value="KHN77416.1"/>
    <property type="molecule type" value="Genomic_DNA"/>
</dbReference>
<evidence type="ECO:0000256" key="1">
    <source>
        <dbReference type="SAM" id="Coils"/>
    </source>
</evidence>
<evidence type="ECO:0000313" key="6">
    <source>
        <dbReference type="EMBL" id="KHN77416.1"/>
    </source>
</evidence>
<evidence type="ECO:0000259" key="4">
    <source>
        <dbReference type="Pfam" id="PF23925"/>
    </source>
</evidence>
<gene>
    <name evidence="6" type="primary">IKI3</name>
    <name evidence="6" type="ORF">Tcan_18980</name>
</gene>
<feature type="region of interest" description="Disordered" evidence="2">
    <location>
        <begin position="516"/>
        <end position="560"/>
    </location>
</feature>
<evidence type="ECO:0000259" key="5">
    <source>
        <dbReference type="Pfam" id="PF23936"/>
    </source>
</evidence>
<dbReference type="InterPro" id="IPR056166">
    <property type="entry name" value="TPR_ELP1"/>
</dbReference>
<dbReference type="Pfam" id="PF23878">
    <property type="entry name" value="TPR_ELP1"/>
    <property type="match status" value="1"/>
</dbReference>
<name>A0A0B2V1W0_TOXCA</name>
<feature type="domain" description="ELP1 alpha-solenoid" evidence="4">
    <location>
        <begin position="2"/>
        <end position="205"/>
    </location>
</feature>
<evidence type="ECO:0000313" key="7">
    <source>
        <dbReference type="Proteomes" id="UP000031036"/>
    </source>
</evidence>
<dbReference type="GO" id="GO:0005829">
    <property type="term" value="C:cytosol"/>
    <property type="evidence" value="ECO:0007669"/>
    <property type="project" value="TreeGrafter"/>
</dbReference>
<keyword evidence="1" id="KW-0175">Coiled coil</keyword>
<dbReference type="GO" id="GO:0033588">
    <property type="term" value="C:elongator holoenzyme complex"/>
    <property type="evidence" value="ECO:0007669"/>
    <property type="project" value="InterPro"/>
</dbReference>
<feature type="domain" description="ELP1 TPR" evidence="3">
    <location>
        <begin position="289"/>
        <end position="422"/>
    </location>
</feature>
<dbReference type="UniPathway" id="UPA00988"/>
<feature type="domain" description="ELP1 three-helical bundle" evidence="5">
    <location>
        <begin position="484"/>
        <end position="628"/>
    </location>
</feature>
<dbReference type="GO" id="GO:0002926">
    <property type="term" value="P:tRNA wobble base 5-methoxycarbonylmethyl-2-thiouridinylation"/>
    <property type="evidence" value="ECO:0007669"/>
    <property type="project" value="TreeGrafter"/>
</dbReference>
<proteinExistence type="predicted"/>